<dbReference type="InterPro" id="IPR011251">
    <property type="entry name" value="Luciferase-like_dom"/>
</dbReference>
<dbReference type="GO" id="GO:0016705">
    <property type="term" value="F:oxidoreductase activity, acting on paired donors, with incorporation or reduction of molecular oxygen"/>
    <property type="evidence" value="ECO:0007669"/>
    <property type="project" value="InterPro"/>
</dbReference>
<reference evidence="7" key="2">
    <citation type="submission" date="2021-01" db="EMBL/GenBank/DDBJ databases">
        <authorList>
            <person name="Schikora-Tamarit M.A."/>
        </authorList>
    </citation>
    <scope>NUCLEOTIDE SEQUENCE</scope>
    <source>
        <strain evidence="7">CBS6341</strain>
    </source>
</reference>
<evidence type="ECO:0000256" key="5">
    <source>
        <dbReference type="ARBA" id="ARBA00033748"/>
    </source>
</evidence>
<evidence type="ECO:0000256" key="1">
    <source>
        <dbReference type="ARBA" id="ARBA00022630"/>
    </source>
</evidence>
<dbReference type="GO" id="GO:0004497">
    <property type="term" value="F:monooxygenase activity"/>
    <property type="evidence" value="ECO:0007669"/>
    <property type="project" value="UniProtKB-KW"/>
</dbReference>
<evidence type="ECO:0000256" key="4">
    <source>
        <dbReference type="ARBA" id="ARBA00023033"/>
    </source>
</evidence>
<dbReference type="EMBL" id="JAEUBF010000754">
    <property type="protein sequence ID" value="KAH3675493.1"/>
    <property type="molecule type" value="Genomic_DNA"/>
</dbReference>
<keyword evidence="4" id="KW-0503">Monooxygenase</keyword>
<organism evidence="7 8">
    <name type="scientific">Wickerhamomyces mucosus</name>
    <dbReference type="NCBI Taxonomy" id="1378264"/>
    <lineage>
        <taxon>Eukaryota</taxon>
        <taxon>Fungi</taxon>
        <taxon>Dikarya</taxon>
        <taxon>Ascomycota</taxon>
        <taxon>Saccharomycotina</taxon>
        <taxon>Saccharomycetes</taxon>
        <taxon>Phaffomycetales</taxon>
        <taxon>Wickerhamomycetaceae</taxon>
        <taxon>Wickerhamomyces</taxon>
    </lineage>
</organism>
<dbReference type="Proteomes" id="UP000769528">
    <property type="component" value="Unassembled WGS sequence"/>
</dbReference>
<accession>A0A9P8PNG2</accession>
<dbReference type="PANTHER" id="PTHR30011">
    <property type="entry name" value="ALKANESULFONATE MONOOXYGENASE-RELATED"/>
    <property type="match status" value="1"/>
</dbReference>
<dbReference type="PIRSF" id="PIRSF000337">
    <property type="entry name" value="NTA_MOA"/>
    <property type="match status" value="1"/>
</dbReference>
<comment type="similarity">
    <text evidence="5">Belongs to the NtaA/SnaA/DszA monooxygenase family.</text>
</comment>
<dbReference type="InterPro" id="IPR051260">
    <property type="entry name" value="Diverse_substr_monoxygenases"/>
</dbReference>
<reference evidence="7" key="1">
    <citation type="journal article" date="2021" name="Open Biol.">
        <title>Shared evolutionary footprints suggest mitochondrial oxidative damage underlies multiple complex I losses in fungi.</title>
        <authorList>
            <person name="Schikora-Tamarit M.A."/>
            <person name="Marcet-Houben M."/>
            <person name="Nosek J."/>
            <person name="Gabaldon T."/>
        </authorList>
    </citation>
    <scope>NUCLEOTIDE SEQUENCE</scope>
    <source>
        <strain evidence="7">CBS6341</strain>
    </source>
</reference>
<evidence type="ECO:0000313" key="8">
    <source>
        <dbReference type="Proteomes" id="UP000769528"/>
    </source>
</evidence>
<evidence type="ECO:0000256" key="2">
    <source>
        <dbReference type="ARBA" id="ARBA00022643"/>
    </source>
</evidence>
<dbReference type="Gene3D" id="3.20.20.30">
    <property type="entry name" value="Luciferase-like domain"/>
    <property type="match status" value="1"/>
</dbReference>
<keyword evidence="2" id="KW-0288">FMN</keyword>
<protein>
    <recommendedName>
        <fullName evidence="6">Luciferase-like domain-containing protein</fullName>
    </recommendedName>
</protein>
<dbReference type="SUPFAM" id="SSF51679">
    <property type="entry name" value="Bacterial luciferase-like"/>
    <property type="match status" value="1"/>
</dbReference>
<dbReference type="InterPro" id="IPR016215">
    <property type="entry name" value="NTA_MOA"/>
</dbReference>
<evidence type="ECO:0000313" key="7">
    <source>
        <dbReference type="EMBL" id="KAH3675493.1"/>
    </source>
</evidence>
<keyword evidence="3" id="KW-0560">Oxidoreductase</keyword>
<dbReference type="InterPro" id="IPR036661">
    <property type="entry name" value="Luciferase-like_sf"/>
</dbReference>
<proteinExistence type="inferred from homology"/>
<dbReference type="NCBIfam" id="TIGR03860">
    <property type="entry name" value="FMN_nitrolo"/>
    <property type="match status" value="1"/>
</dbReference>
<comment type="caution">
    <text evidence="7">The sequence shown here is derived from an EMBL/GenBank/DDBJ whole genome shotgun (WGS) entry which is preliminary data.</text>
</comment>
<evidence type="ECO:0000259" key="6">
    <source>
        <dbReference type="Pfam" id="PF00296"/>
    </source>
</evidence>
<gene>
    <name evidence="7" type="ORF">WICMUC_002684</name>
</gene>
<dbReference type="PANTHER" id="PTHR30011:SF16">
    <property type="entry name" value="C2H2 FINGER DOMAIN TRANSCRIPTION FACTOR (EUROFUNG)-RELATED"/>
    <property type="match status" value="1"/>
</dbReference>
<keyword evidence="1" id="KW-0285">Flavoprotein</keyword>
<dbReference type="OrthoDB" id="5561043at2759"/>
<dbReference type="AlphaFoldDB" id="A0A9P8PNG2"/>
<dbReference type="Pfam" id="PF00296">
    <property type="entry name" value="Bac_luciferase"/>
    <property type="match status" value="1"/>
</dbReference>
<keyword evidence="8" id="KW-1185">Reference proteome</keyword>
<name>A0A9P8PNG2_9ASCO</name>
<feature type="domain" description="Luciferase-like" evidence="6">
    <location>
        <begin position="36"/>
        <end position="390"/>
    </location>
</feature>
<evidence type="ECO:0000256" key="3">
    <source>
        <dbReference type="ARBA" id="ARBA00023002"/>
    </source>
</evidence>
<sequence>MTVPESPKKKLILNVIINGSPFLWKNPDDISRELSHSIDPWIELAEKAEAYKIHSIFIADHLTHFTGYGGEFNYKWPVKAGAFSPRVDPAAAVTAMALKTKSLSFGVTFSTISEHPYHFARRLSTLDHLTNGRVGWNIVASYLNNAARQLLNGAPLQEHDERYVKSEEYLNVVYKLLLSSWRDDAVVYDKVSGVFTDPDLVREINHVGKYFNVPGPHISEPSPQRFPLVIQAGTSTKGKIFAAKNAELIFVDGRTPEILKQDISDIRNLAIKYGRDPQSIKFVASASPILGKTHEEALKKAEKVGKYNVAESAAIALGGIAGVDLSKYELDDEVDIGPGRNNNLRSIAENVFKRAKGNRPTKREILDNYRNKVGNLVGTGEEVADEIERWIKEYDIDGFNLGVAEYFQSLDDIGTYLIPVLQKRGLFHQDYSVPGGTYRENVYGEKGQTFLRSDHPAFKLRWTSNLSQKEFESNLANP</sequence>